<feature type="signal peptide" evidence="1">
    <location>
        <begin position="1"/>
        <end position="22"/>
    </location>
</feature>
<dbReference type="RefSeq" id="WP_046138423.1">
    <property type="nucleotide sequence ID" value="NZ_LANJ01000011.1"/>
</dbReference>
<evidence type="ECO:0000256" key="1">
    <source>
        <dbReference type="SAM" id="SignalP"/>
    </source>
</evidence>
<evidence type="ECO:0000313" key="2">
    <source>
        <dbReference type="EMBL" id="KKC39348.1"/>
    </source>
</evidence>
<reference evidence="2 3" key="1">
    <citation type="submission" date="2015-03" db="EMBL/GenBank/DDBJ databases">
        <authorList>
            <person name="Lepp D."/>
            <person name="Hassan Y.I."/>
            <person name="Li X.-Z."/>
            <person name="Zhou T."/>
        </authorList>
    </citation>
    <scope>NUCLEOTIDE SEQUENCE [LARGE SCALE GENOMIC DNA]</scope>
    <source>
        <strain evidence="2 3">E84</strain>
    </source>
</reference>
<dbReference type="Proteomes" id="UP000033411">
    <property type="component" value="Unassembled WGS sequence"/>
</dbReference>
<gene>
    <name evidence="2" type="ORF">WH87_03790</name>
</gene>
<dbReference type="OrthoDB" id="6847114at2"/>
<organism evidence="2 3">
    <name type="scientific">Devosia epidermidihirudinis</name>
    <dbReference type="NCBI Taxonomy" id="1293439"/>
    <lineage>
        <taxon>Bacteria</taxon>
        <taxon>Pseudomonadati</taxon>
        <taxon>Pseudomonadota</taxon>
        <taxon>Alphaproteobacteria</taxon>
        <taxon>Hyphomicrobiales</taxon>
        <taxon>Devosiaceae</taxon>
        <taxon>Devosia</taxon>
    </lineage>
</organism>
<keyword evidence="3" id="KW-1185">Reference proteome</keyword>
<dbReference type="EMBL" id="LANJ01000011">
    <property type="protein sequence ID" value="KKC39348.1"/>
    <property type="molecule type" value="Genomic_DNA"/>
</dbReference>
<protein>
    <submittedName>
        <fullName evidence="2">Uncharacterized protein</fullName>
    </submittedName>
</protein>
<keyword evidence="1" id="KW-0732">Signal</keyword>
<name>A0A0F5QF52_9HYPH</name>
<accession>A0A0F5QF52</accession>
<comment type="caution">
    <text evidence="2">The sequence shown here is derived from an EMBL/GenBank/DDBJ whole genome shotgun (WGS) entry which is preliminary data.</text>
</comment>
<dbReference type="AlphaFoldDB" id="A0A0F5QF52"/>
<dbReference type="PATRIC" id="fig|1293439.3.peg.315"/>
<proteinExistence type="predicted"/>
<sequence>MTKLIASVLSACLVLAATPTFAADCDSWQDIRADKFAPQAAQIASVTPPVVLQDLALAEGDQVVLTSRQGDADACIAFVTKEGGTVTGTVPFAALTLIKQPSLDWIGYWEADGEKYLNISDTDDGLSIVGDATLDTDGGTNAASFEVTARPRNGVVEFTQDKNGQAMPYSQDADGCSVRISIVGDYLVANDNSKCGGANVTFSGFYHKVAAP</sequence>
<evidence type="ECO:0000313" key="3">
    <source>
        <dbReference type="Proteomes" id="UP000033411"/>
    </source>
</evidence>
<feature type="chain" id="PRO_5002494757" evidence="1">
    <location>
        <begin position="23"/>
        <end position="212"/>
    </location>
</feature>